<evidence type="ECO:0000313" key="3">
    <source>
        <dbReference type="Proteomes" id="UP001642540"/>
    </source>
</evidence>
<sequence>MSLPYLKIKDMPDIIKELENETYFWTGGSSKFGSFEWKWATNLLIDREYELNTEFCIVAHVSSGSDVKIMDYPCENAFHFVCENLDSNPCFYGEWYEIYIDYKGAKRYLYIPDTFANFNDARDCCLANDYTLFTSIVPSDGLMIAEYLTKNETLRFEFQGLDSGTWVGARLQGNKRARMLNTKGHAEFPMKGNYPDNYLEGNTGCFTFSLDMRNLFLYQDEECLRKRPFLCEMSTERENNVYSYYDAGSRYYYKDHKTVQRLAKHECMKKEMSLYAPDFSPDFKFVVTGAGQFERLAEPAQKGFWVGYIRFNPPVYLNEFFYQLIPTPDLVDHMMEDDLMEATGEYCNLANVINGQLVVRTAKCIEKAHYLCEDTNITKVMGCSEFFIVHDLYFSITPSNWFDARACCKRLGNWSHKFDLVNIENNFLVDYQLEYVMSAYQTFNHGFWTSGSNYGGRSRLFWYTGNYPLITDSSIFYQRYMDAYDPLPEDDQCIQGHFDEDRNKFQFSHSNCYNMKKFICVRTPPKQKAKWPLDCESVGYRQLNTSNYFVALHAMPFARAAECCRRRQAVMLTIDSAMLNDHLYQLITKEEGITYDSPTKLKWIGLTRNPVNQQFSRLSDGKILRRGRDFSNFDNRTDLHFMDTYYPDQEITQSCVAVYVQDEPGIKKLFWRPLPCTMRLSSLCYRRMRPDDVDVMRRGIIPLVRKTYTPEFDKMIAKLDIPRLENTQCTIQMGHIKDHVGGGIYNIICRVVHRI</sequence>
<dbReference type="SMART" id="SM00034">
    <property type="entry name" value="CLECT"/>
    <property type="match status" value="3"/>
</dbReference>
<dbReference type="Gene3D" id="3.10.100.10">
    <property type="entry name" value="Mannose-Binding Protein A, subunit A"/>
    <property type="match status" value="4"/>
</dbReference>
<reference evidence="2 3" key="1">
    <citation type="submission" date="2024-08" db="EMBL/GenBank/DDBJ databases">
        <authorList>
            <person name="Cucini C."/>
            <person name="Frati F."/>
        </authorList>
    </citation>
    <scope>NUCLEOTIDE SEQUENCE [LARGE SCALE GENOMIC DNA]</scope>
</reference>
<dbReference type="InterPro" id="IPR016187">
    <property type="entry name" value="CTDL_fold"/>
</dbReference>
<dbReference type="PANTHER" id="PTHR45784">
    <property type="entry name" value="C-TYPE LECTIN DOMAIN FAMILY 20 MEMBER A-RELATED"/>
    <property type="match status" value="1"/>
</dbReference>
<comment type="caution">
    <text evidence="2">The sequence shown here is derived from an EMBL/GenBank/DDBJ whole genome shotgun (WGS) entry which is preliminary data.</text>
</comment>
<keyword evidence="3" id="KW-1185">Reference proteome</keyword>
<proteinExistence type="predicted"/>
<accession>A0ABP1RP62</accession>
<gene>
    <name evidence="2" type="ORF">ODALV1_LOCUS24492</name>
</gene>
<name>A0ABP1RP62_9HEXA</name>
<dbReference type="PANTHER" id="PTHR45784:SF3">
    <property type="entry name" value="C-TYPE LECTIN DOMAIN FAMILY 4 MEMBER K-LIKE-RELATED"/>
    <property type="match status" value="1"/>
</dbReference>
<feature type="domain" description="C-type lectin" evidence="1">
    <location>
        <begin position="543"/>
        <end position="685"/>
    </location>
</feature>
<dbReference type="CDD" id="cd00037">
    <property type="entry name" value="CLECT"/>
    <property type="match status" value="3"/>
</dbReference>
<dbReference type="EMBL" id="CAXLJM020000092">
    <property type="protein sequence ID" value="CAL8132145.1"/>
    <property type="molecule type" value="Genomic_DNA"/>
</dbReference>
<evidence type="ECO:0000259" key="1">
    <source>
        <dbReference type="PROSITE" id="PS50041"/>
    </source>
</evidence>
<dbReference type="Proteomes" id="UP001642540">
    <property type="component" value="Unassembled WGS sequence"/>
</dbReference>
<dbReference type="InterPro" id="IPR001304">
    <property type="entry name" value="C-type_lectin-like"/>
</dbReference>
<dbReference type="PROSITE" id="PS50041">
    <property type="entry name" value="C_TYPE_LECTIN_2"/>
    <property type="match status" value="2"/>
</dbReference>
<organism evidence="2 3">
    <name type="scientific">Orchesella dallaii</name>
    <dbReference type="NCBI Taxonomy" id="48710"/>
    <lineage>
        <taxon>Eukaryota</taxon>
        <taxon>Metazoa</taxon>
        <taxon>Ecdysozoa</taxon>
        <taxon>Arthropoda</taxon>
        <taxon>Hexapoda</taxon>
        <taxon>Collembola</taxon>
        <taxon>Entomobryomorpha</taxon>
        <taxon>Entomobryoidea</taxon>
        <taxon>Orchesellidae</taxon>
        <taxon>Orchesellinae</taxon>
        <taxon>Orchesella</taxon>
    </lineage>
</organism>
<protein>
    <recommendedName>
        <fullName evidence="1">C-type lectin domain-containing protein</fullName>
    </recommendedName>
</protein>
<feature type="domain" description="C-type lectin" evidence="1">
    <location>
        <begin position="387"/>
        <end position="521"/>
    </location>
</feature>
<evidence type="ECO:0000313" key="2">
    <source>
        <dbReference type="EMBL" id="CAL8132145.1"/>
    </source>
</evidence>
<dbReference type="InterPro" id="IPR016186">
    <property type="entry name" value="C-type_lectin-like/link_sf"/>
</dbReference>
<dbReference type="SUPFAM" id="SSF56436">
    <property type="entry name" value="C-type lectin-like"/>
    <property type="match status" value="4"/>
</dbReference>